<accession>A0AC34FA86</accession>
<evidence type="ECO:0000313" key="1">
    <source>
        <dbReference type="Proteomes" id="UP000887579"/>
    </source>
</evidence>
<protein>
    <submittedName>
        <fullName evidence="2">Uncharacterized protein</fullName>
    </submittedName>
</protein>
<dbReference type="Proteomes" id="UP000887579">
    <property type="component" value="Unplaced"/>
</dbReference>
<sequence length="622" mass="72240">MATSGCYRVVKPGWCYPPTTYPIIEVLLTKKLDPRQKCLKNIGFALFKHGIEQIILPNYLNKLEGFEFGAVLKLTSRNASNNWFQSSKFWVSLENVLLLHIHGDWFPKELCFVISQCYNLKIVSFTYWKCSSILDVIQAFKCPLDEITIDLFGTNDTVNKVVFQLRNTLICMVDSGKLKRLMILTPESLSGDPFPRLEELLEPILADNASVIILYGQEENFCSKRLCQEKGYLNAGFFTIAHNDDTYCTDSLDKVFDEYEIYQRNFEQQRFFIGCRFGYFGTRVQIEKAVENDALDGDDEFYIYVSGYTGAVKHRSADNYRDQKELKNINAPYISPNVKHGTSHCCRNLVKTRATERWHRYGIPGFEQTKVEEIVFFFTNSEFYLTNGLITMLPSKADEPSFYKLWNASKRLILRCTTYDRRAIVTNGWREFLELVEHVEFVGYWWTELFAFIFTKFPDGLSDWTMTRIALERNSLRDIMNNLPDYFFENIVGFHFDGRDTNRDTSLASIFNGLLKNGVGFQKLTNLYVVANTYSDDTFFTDIDRVMETCQEISQKGASITVVVLEFTGDSELKMKAFDKKDDVLFPEMCSASKDVDFCGFMELYTAEEFERFWNLIQSFKH</sequence>
<organism evidence="1 2">
    <name type="scientific">Panagrolaimus sp. ES5</name>
    <dbReference type="NCBI Taxonomy" id="591445"/>
    <lineage>
        <taxon>Eukaryota</taxon>
        <taxon>Metazoa</taxon>
        <taxon>Ecdysozoa</taxon>
        <taxon>Nematoda</taxon>
        <taxon>Chromadorea</taxon>
        <taxon>Rhabditida</taxon>
        <taxon>Tylenchina</taxon>
        <taxon>Panagrolaimomorpha</taxon>
        <taxon>Panagrolaimoidea</taxon>
        <taxon>Panagrolaimidae</taxon>
        <taxon>Panagrolaimus</taxon>
    </lineage>
</organism>
<proteinExistence type="predicted"/>
<evidence type="ECO:0000313" key="2">
    <source>
        <dbReference type="WBParaSite" id="ES5_v2.g13951.t1"/>
    </source>
</evidence>
<name>A0AC34FA86_9BILA</name>
<reference evidence="2" key="1">
    <citation type="submission" date="2022-11" db="UniProtKB">
        <authorList>
            <consortium name="WormBaseParasite"/>
        </authorList>
    </citation>
    <scope>IDENTIFICATION</scope>
</reference>
<dbReference type="WBParaSite" id="ES5_v2.g13951.t1">
    <property type="protein sequence ID" value="ES5_v2.g13951.t1"/>
    <property type="gene ID" value="ES5_v2.g13951"/>
</dbReference>